<keyword evidence="9" id="KW-1185">Reference proteome</keyword>
<dbReference type="InterPro" id="IPR029063">
    <property type="entry name" value="SAM-dependent_MTases_sf"/>
</dbReference>
<evidence type="ECO:0000256" key="6">
    <source>
        <dbReference type="ARBA" id="ARBA00022694"/>
    </source>
</evidence>
<dbReference type="SUPFAM" id="SSF53335">
    <property type="entry name" value="S-adenosyl-L-methionine-dependent methyltransferases"/>
    <property type="match status" value="1"/>
</dbReference>
<dbReference type="Pfam" id="PF14801">
    <property type="entry name" value="TrmI-like_N"/>
    <property type="match status" value="1"/>
</dbReference>
<keyword evidence="4" id="KW-0808">Transferase</keyword>
<dbReference type="GO" id="GO:0031515">
    <property type="term" value="C:tRNA (m1A) methyltransferase complex"/>
    <property type="evidence" value="ECO:0007669"/>
    <property type="project" value="InterPro"/>
</dbReference>
<dbReference type="GO" id="GO:0005739">
    <property type="term" value="C:mitochondrion"/>
    <property type="evidence" value="ECO:0007669"/>
    <property type="project" value="TreeGrafter"/>
</dbReference>
<dbReference type="EMBL" id="ML979138">
    <property type="protein sequence ID" value="KAF1913601.1"/>
    <property type="molecule type" value="Genomic_DNA"/>
</dbReference>
<accession>A0A6A5QDA3</accession>
<dbReference type="EC" id="2.1.1.220" evidence="1"/>
<name>A0A6A5QDA3_AMPQU</name>
<organism evidence="8 9">
    <name type="scientific">Ampelomyces quisqualis</name>
    <name type="common">Powdery mildew agent</name>
    <dbReference type="NCBI Taxonomy" id="50730"/>
    <lineage>
        <taxon>Eukaryota</taxon>
        <taxon>Fungi</taxon>
        <taxon>Dikarya</taxon>
        <taxon>Ascomycota</taxon>
        <taxon>Pezizomycotina</taxon>
        <taxon>Dothideomycetes</taxon>
        <taxon>Pleosporomycetidae</taxon>
        <taxon>Pleosporales</taxon>
        <taxon>Pleosporineae</taxon>
        <taxon>Phaeosphaeriaceae</taxon>
        <taxon>Ampelomyces</taxon>
    </lineage>
</organism>
<dbReference type="GO" id="GO:0160107">
    <property type="term" value="F:tRNA (adenine(58)-N1)-methyltransferase activity"/>
    <property type="evidence" value="ECO:0007669"/>
    <property type="project" value="UniProtKB-EC"/>
</dbReference>
<keyword evidence="3" id="KW-0489">Methyltransferase</keyword>
<protein>
    <recommendedName>
        <fullName evidence="2">tRNA (adenine(58)-N(1))-methyltransferase catalytic subunit TRM61</fullName>
        <ecNumber evidence="1">2.1.1.220</ecNumber>
    </recommendedName>
    <alternativeName>
        <fullName evidence="7">tRNA(m1A58)-methyltransferase subunit TRM61</fullName>
    </alternativeName>
</protein>
<dbReference type="PANTHER" id="PTHR12133:SF1">
    <property type="entry name" value="TRNA (ADENINE(58)-N(1))-METHYLTRANSFERASE, MITOCHONDRIAL"/>
    <property type="match status" value="1"/>
</dbReference>
<gene>
    <name evidence="8" type="ORF">BDU57DRAFT_316349</name>
</gene>
<evidence type="ECO:0000256" key="5">
    <source>
        <dbReference type="ARBA" id="ARBA00022691"/>
    </source>
</evidence>
<evidence type="ECO:0000256" key="2">
    <source>
        <dbReference type="ARBA" id="ARBA00015963"/>
    </source>
</evidence>
<proteinExistence type="predicted"/>
<evidence type="ECO:0000256" key="4">
    <source>
        <dbReference type="ARBA" id="ARBA00022679"/>
    </source>
</evidence>
<dbReference type="FunFam" id="3.10.330.20:FF:000003">
    <property type="entry name" value="tRNA (Adenine(58)-N(1))-methyltransferase, mitochondrial isoform X1"/>
    <property type="match status" value="1"/>
</dbReference>
<sequence>MRGRWSLLVLRRSFAPPTCIPSIIHVNHATPIPRPPPTARAIATRNPESVHHQPLPRSRFPRYDSQRRCGHFSDNHTEGDVVILRDKKDASNEGALVKLQASKSTHSHRGVIQHADIIGKEPRQLVRSSKGSSYRIHEPTLAEYVRLTPRLVTPVRSPSADIAHVSHCKAHKN</sequence>
<evidence type="ECO:0000256" key="7">
    <source>
        <dbReference type="ARBA" id="ARBA00033309"/>
    </source>
</evidence>
<dbReference type="OrthoDB" id="5585464at2759"/>
<keyword evidence="5" id="KW-0949">S-adenosyl-L-methionine</keyword>
<dbReference type="PANTHER" id="PTHR12133">
    <property type="entry name" value="TRNA (ADENINE(58)-N(1))-METHYLTRANSFERASE"/>
    <property type="match status" value="1"/>
</dbReference>
<dbReference type="InterPro" id="IPR014816">
    <property type="entry name" value="tRNA_MeTrfase_Gcd14"/>
</dbReference>
<reference evidence="8" key="1">
    <citation type="journal article" date="2020" name="Stud. Mycol.">
        <title>101 Dothideomycetes genomes: a test case for predicting lifestyles and emergence of pathogens.</title>
        <authorList>
            <person name="Haridas S."/>
            <person name="Albert R."/>
            <person name="Binder M."/>
            <person name="Bloem J."/>
            <person name="Labutti K."/>
            <person name="Salamov A."/>
            <person name="Andreopoulos B."/>
            <person name="Baker S."/>
            <person name="Barry K."/>
            <person name="Bills G."/>
            <person name="Bluhm B."/>
            <person name="Cannon C."/>
            <person name="Castanera R."/>
            <person name="Culley D."/>
            <person name="Daum C."/>
            <person name="Ezra D."/>
            <person name="Gonzalez J."/>
            <person name="Henrissat B."/>
            <person name="Kuo A."/>
            <person name="Liang C."/>
            <person name="Lipzen A."/>
            <person name="Lutzoni F."/>
            <person name="Magnuson J."/>
            <person name="Mondo S."/>
            <person name="Nolan M."/>
            <person name="Ohm R."/>
            <person name="Pangilinan J."/>
            <person name="Park H.-J."/>
            <person name="Ramirez L."/>
            <person name="Alfaro M."/>
            <person name="Sun H."/>
            <person name="Tritt A."/>
            <person name="Yoshinaga Y."/>
            <person name="Zwiers L.-H."/>
            <person name="Turgeon B."/>
            <person name="Goodwin S."/>
            <person name="Spatafora J."/>
            <person name="Crous P."/>
            <person name="Grigoriev I."/>
        </authorList>
    </citation>
    <scope>NUCLEOTIDE SEQUENCE</scope>
    <source>
        <strain evidence="8">HMLAC05119</strain>
    </source>
</reference>
<dbReference type="AlphaFoldDB" id="A0A6A5QDA3"/>
<dbReference type="GO" id="GO:0030488">
    <property type="term" value="P:tRNA methylation"/>
    <property type="evidence" value="ECO:0007669"/>
    <property type="project" value="InterPro"/>
</dbReference>
<dbReference type="Gene3D" id="3.10.330.20">
    <property type="match status" value="1"/>
</dbReference>
<evidence type="ECO:0000256" key="1">
    <source>
        <dbReference type="ARBA" id="ARBA00012796"/>
    </source>
</evidence>
<dbReference type="Proteomes" id="UP000800096">
    <property type="component" value="Unassembled WGS sequence"/>
</dbReference>
<evidence type="ECO:0000313" key="9">
    <source>
        <dbReference type="Proteomes" id="UP000800096"/>
    </source>
</evidence>
<evidence type="ECO:0000256" key="3">
    <source>
        <dbReference type="ARBA" id="ARBA00022603"/>
    </source>
</evidence>
<evidence type="ECO:0000313" key="8">
    <source>
        <dbReference type="EMBL" id="KAF1913601.1"/>
    </source>
</evidence>
<keyword evidence="6" id="KW-0819">tRNA processing</keyword>